<protein>
    <submittedName>
        <fullName evidence="4">Glycosyl transferase family 1</fullName>
    </submittedName>
</protein>
<dbReference type="GO" id="GO:0009103">
    <property type="term" value="P:lipopolysaccharide biosynthetic process"/>
    <property type="evidence" value="ECO:0007669"/>
    <property type="project" value="TreeGrafter"/>
</dbReference>
<organism evidence="4 5">
    <name type="scientific">Candidatus Chloroploca asiatica</name>
    <dbReference type="NCBI Taxonomy" id="1506545"/>
    <lineage>
        <taxon>Bacteria</taxon>
        <taxon>Bacillati</taxon>
        <taxon>Chloroflexota</taxon>
        <taxon>Chloroflexia</taxon>
        <taxon>Chloroflexales</taxon>
        <taxon>Chloroflexineae</taxon>
        <taxon>Oscillochloridaceae</taxon>
        <taxon>Candidatus Chloroploca</taxon>
    </lineage>
</organism>
<dbReference type="RefSeq" id="WP_097654951.1">
    <property type="nucleotide sequence ID" value="NZ_LYXE01000170.1"/>
</dbReference>
<accession>A0A2H3KPD5</accession>
<reference evidence="4 5" key="1">
    <citation type="submission" date="2016-05" db="EMBL/GenBank/DDBJ databases">
        <authorList>
            <person name="Lavstsen T."/>
            <person name="Jespersen J.S."/>
        </authorList>
    </citation>
    <scope>NUCLEOTIDE SEQUENCE [LARGE SCALE GENOMIC DNA]</scope>
    <source>
        <strain evidence="4 5">B7-9</strain>
    </source>
</reference>
<dbReference type="Pfam" id="PF13439">
    <property type="entry name" value="Glyco_transf_4"/>
    <property type="match status" value="1"/>
</dbReference>
<proteinExistence type="predicted"/>
<dbReference type="PANTHER" id="PTHR46401:SF2">
    <property type="entry name" value="GLYCOSYLTRANSFERASE WBBK-RELATED"/>
    <property type="match status" value="1"/>
</dbReference>
<dbReference type="Gene3D" id="3.40.50.2000">
    <property type="entry name" value="Glycogen Phosphorylase B"/>
    <property type="match status" value="2"/>
</dbReference>
<evidence type="ECO:0000259" key="3">
    <source>
        <dbReference type="Pfam" id="PF13439"/>
    </source>
</evidence>
<sequence length="370" mass="41159">MTRIGVDARLNAYRQGGIAQYTRQLLGAMAALAPDLEFVALQHYRQREPLAVGPNLRRATMITPPHHRYEQLSLPFELWPHRLSLLHCPDFIAPRRRRCPAVITIHDLAFLHYPDILDADARRFYAQIRAAAHDADGVITVSEATRNDIVSLLDLPAEQITVIYEAADPSFQPLGLRPDATRTINGRQLTATSFLLFVSTIEPRKNLETLLHALRLLLDRDPGGPYQLVAAGAPGWLDAPIYRLVRELHLAEHVWFTGKVAHDELIWLYNACRLYLNPSLYEGFGLPVLEALACGAPTIVADTSSLPEIVGKAGICVPPQDPVAWADTIASLWHDEAARTALARRGPPHAARFTWQRAAQATLAVYQSLL</sequence>
<name>A0A2H3KPD5_9CHLR</name>
<dbReference type="SUPFAM" id="SSF53756">
    <property type="entry name" value="UDP-Glycosyltransferase/glycogen phosphorylase"/>
    <property type="match status" value="1"/>
</dbReference>
<dbReference type="CDD" id="cd03809">
    <property type="entry name" value="GT4_MtfB-like"/>
    <property type="match status" value="1"/>
</dbReference>
<dbReference type="PANTHER" id="PTHR46401">
    <property type="entry name" value="GLYCOSYLTRANSFERASE WBBK-RELATED"/>
    <property type="match status" value="1"/>
</dbReference>
<dbReference type="GO" id="GO:0016757">
    <property type="term" value="F:glycosyltransferase activity"/>
    <property type="evidence" value="ECO:0007669"/>
    <property type="project" value="InterPro"/>
</dbReference>
<evidence type="ECO:0000313" key="5">
    <source>
        <dbReference type="Proteomes" id="UP000220922"/>
    </source>
</evidence>
<dbReference type="InterPro" id="IPR001296">
    <property type="entry name" value="Glyco_trans_1"/>
</dbReference>
<evidence type="ECO:0000313" key="4">
    <source>
        <dbReference type="EMBL" id="PDV97006.1"/>
    </source>
</evidence>
<dbReference type="Proteomes" id="UP000220922">
    <property type="component" value="Unassembled WGS sequence"/>
</dbReference>
<dbReference type="InterPro" id="IPR028098">
    <property type="entry name" value="Glyco_trans_4-like_N"/>
</dbReference>
<keyword evidence="5" id="KW-1185">Reference proteome</keyword>
<feature type="domain" description="Glycosyl transferase family 1" evidence="2">
    <location>
        <begin position="194"/>
        <end position="346"/>
    </location>
</feature>
<dbReference type="Pfam" id="PF00534">
    <property type="entry name" value="Glycos_transf_1"/>
    <property type="match status" value="1"/>
</dbReference>
<evidence type="ECO:0000256" key="1">
    <source>
        <dbReference type="ARBA" id="ARBA00022679"/>
    </source>
</evidence>
<dbReference type="EMBL" id="LYXE01000170">
    <property type="protein sequence ID" value="PDV97006.1"/>
    <property type="molecule type" value="Genomic_DNA"/>
</dbReference>
<keyword evidence="1 4" id="KW-0808">Transferase</keyword>
<feature type="domain" description="Glycosyltransferase subfamily 4-like N-terminal" evidence="3">
    <location>
        <begin position="16"/>
        <end position="170"/>
    </location>
</feature>
<evidence type="ECO:0000259" key="2">
    <source>
        <dbReference type="Pfam" id="PF00534"/>
    </source>
</evidence>
<dbReference type="OrthoDB" id="9769555at2"/>
<dbReference type="AlphaFoldDB" id="A0A2H3KPD5"/>
<gene>
    <name evidence="4" type="ORF">A9Q02_05590</name>
</gene>
<dbReference type="FunFam" id="3.40.50.2000:FF:000119">
    <property type="entry name" value="Glycosyl transferase group 1"/>
    <property type="match status" value="1"/>
</dbReference>
<comment type="caution">
    <text evidence="4">The sequence shown here is derived from an EMBL/GenBank/DDBJ whole genome shotgun (WGS) entry which is preliminary data.</text>
</comment>